<dbReference type="Proteomes" id="UP001597641">
    <property type="component" value="Unassembled WGS sequence"/>
</dbReference>
<gene>
    <name evidence="1" type="ORF">ACFS7Z_25550</name>
</gene>
<protein>
    <submittedName>
        <fullName evidence="1">Uncharacterized protein</fullName>
    </submittedName>
</protein>
<accession>A0ABW6C3J5</accession>
<dbReference type="EMBL" id="JBHUOX010000040">
    <property type="protein sequence ID" value="MFD3003747.1"/>
    <property type="molecule type" value="Genomic_DNA"/>
</dbReference>
<comment type="caution">
    <text evidence="1">The sequence shown here is derived from an EMBL/GenBank/DDBJ whole genome shotgun (WGS) entry which is preliminary data.</text>
</comment>
<organism evidence="1 2">
    <name type="scientific">Pontibacter toksunensis</name>
    <dbReference type="NCBI Taxonomy" id="1332631"/>
    <lineage>
        <taxon>Bacteria</taxon>
        <taxon>Pseudomonadati</taxon>
        <taxon>Bacteroidota</taxon>
        <taxon>Cytophagia</taxon>
        <taxon>Cytophagales</taxon>
        <taxon>Hymenobacteraceae</taxon>
        <taxon>Pontibacter</taxon>
    </lineage>
</organism>
<keyword evidence="2" id="KW-1185">Reference proteome</keyword>
<dbReference type="RefSeq" id="WP_377491737.1">
    <property type="nucleotide sequence ID" value="NZ_JBHUOX010000040.1"/>
</dbReference>
<evidence type="ECO:0000313" key="2">
    <source>
        <dbReference type="Proteomes" id="UP001597641"/>
    </source>
</evidence>
<proteinExistence type="predicted"/>
<reference evidence="2" key="1">
    <citation type="journal article" date="2019" name="Int. J. Syst. Evol. Microbiol.">
        <title>The Global Catalogue of Microorganisms (GCM) 10K type strain sequencing project: providing services to taxonomists for standard genome sequencing and annotation.</title>
        <authorList>
            <consortium name="The Broad Institute Genomics Platform"/>
            <consortium name="The Broad Institute Genome Sequencing Center for Infectious Disease"/>
            <person name="Wu L."/>
            <person name="Ma J."/>
        </authorList>
    </citation>
    <scope>NUCLEOTIDE SEQUENCE [LARGE SCALE GENOMIC DNA]</scope>
    <source>
        <strain evidence="2">KCTC 23984</strain>
    </source>
</reference>
<evidence type="ECO:0000313" key="1">
    <source>
        <dbReference type="EMBL" id="MFD3003747.1"/>
    </source>
</evidence>
<name>A0ABW6C3J5_9BACT</name>
<sequence>MIVVLPLVLLILLVAMPGYGQISFNAQEKHGREVRKSLRDAAKADIAYKETHLNTNAYTFKKGTAARKRIRKDELASYHFNERGKPIRWYHFLKKKRKQEQKKD</sequence>